<organism evidence="1 2">
    <name type="scientific">Desertifilum tharense IPPAS B-1220</name>
    <dbReference type="NCBI Taxonomy" id="1781255"/>
    <lineage>
        <taxon>Bacteria</taxon>
        <taxon>Bacillati</taxon>
        <taxon>Cyanobacteriota</taxon>
        <taxon>Cyanophyceae</taxon>
        <taxon>Desertifilales</taxon>
        <taxon>Desertifilaceae</taxon>
        <taxon>Desertifilum</taxon>
    </lineage>
</organism>
<dbReference type="Proteomes" id="UP000095472">
    <property type="component" value="Chromosome"/>
</dbReference>
<evidence type="ECO:0000313" key="2">
    <source>
        <dbReference type="Proteomes" id="UP000095472"/>
    </source>
</evidence>
<dbReference type="EMBL" id="CP182909">
    <property type="protein sequence ID" value="XPM66953.1"/>
    <property type="molecule type" value="Genomic_DNA"/>
</dbReference>
<protein>
    <submittedName>
        <fullName evidence="1">Uncharacterized protein</fullName>
    </submittedName>
</protein>
<gene>
    <name evidence="1" type="ORF">BH720_018390</name>
</gene>
<accession>A0ACD5H121</accession>
<reference evidence="1 2" key="1">
    <citation type="journal article" date="2016" name="Genome Announc.">
        <title>Draft Genome Sequence of the Thermotolerant Cyanobacterium Desertifilum sp. IPPAS B-1220.</title>
        <authorList>
            <person name="Mironov K.S."/>
            <person name="Sinetova M.A."/>
            <person name="Bolatkhan K."/>
            <person name="Zayadan B.K."/>
            <person name="Ustinova V.V."/>
            <person name="Kupriyanova E.V."/>
            <person name="Skrypnik A.N."/>
            <person name="Gogoleva N.E."/>
            <person name="Gogolev Y.V."/>
            <person name="Los D.A."/>
        </authorList>
    </citation>
    <scope>NUCLEOTIDE SEQUENCE [LARGE SCALE GENOMIC DNA]</scope>
    <source>
        <strain evidence="1 2">IPPAS B-1220</strain>
    </source>
</reference>
<evidence type="ECO:0000313" key="1">
    <source>
        <dbReference type="EMBL" id="XPM66953.1"/>
    </source>
</evidence>
<name>A0ACD5H121_9CYAN</name>
<sequence>MGTPRRNFANFLESCCDRRSSPLTWNVAAASDSNPILLGQPCTNPYIVAIPTHNFQLLDRVQRQVPSAFITDSRLGHYILAGAFTHRLLAESLNMQLRHLGFNARVVYKPIPCQAARE</sequence>
<keyword evidence="2" id="KW-1185">Reference proteome</keyword>
<proteinExistence type="predicted"/>